<keyword evidence="4 9" id="KW-0812">Transmembrane</keyword>
<feature type="transmembrane region" description="Helical" evidence="9">
    <location>
        <begin position="194"/>
        <end position="216"/>
    </location>
</feature>
<comment type="similarity">
    <text evidence="2 7">Belongs to the sodium:solute symporter (SSF) (TC 2.A.21) family.</text>
</comment>
<keyword evidence="5 9" id="KW-1133">Transmembrane helix</keyword>
<comment type="caution">
    <text evidence="10">The sequence shown here is derived from an EMBL/GenBank/DDBJ whole genome shotgun (WGS) entry which is preliminary data.</text>
</comment>
<dbReference type="eggNOG" id="KOG2348">
    <property type="taxonomic scope" value="Eukaryota"/>
</dbReference>
<evidence type="ECO:0000256" key="9">
    <source>
        <dbReference type="SAM" id="Phobius"/>
    </source>
</evidence>
<keyword evidence="3" id="KW-0813">Transport</keyword>
<evidence type="ECO:0000313" key="11">
    <source>
        <dbReference type="Proteomes" id="UP000007264"/>
    </source>
</evidence>
<evidence type="ECO:0000256" key="4">
    <source>
        <dbReference type="ARBA" id="ARBA00022692"/>
    </source>
</evidence>
<dbReference type="PANTHER" id="PTHR46154:SF4">
    <property type="entry name" value="UREA ACTIVE TRANSPORTER"/>
    <property type="match status" value="1"/>
</dbReference>
<feature type="transmembrane region" description="Helical" evidence="9">
    <location>
        <begin position="461"/>
        <end position="483"/>
    </location>
</feature>
<dbReference type="Gene3D" id="1.20.1730.10">
    <property type="entry name" value="Sodium/glucose cotransporter"/>
    <property type="match status" value="1"/>
</dbReference>
<dbReference type="Pfam" id="PF00474">
    <property type="entry name" value="SSF"/>
    <property type="match status" value="1"/>
</dbReference>
<dbReference type="EMBL" id="AGSI01000022">
    <property type="protein sequence ID" value="EIE18645.1"/>
    <property type="molecule type" value="Genomic_DNA"/>
</dbReference>
<feature type="transmembrane region" description="Helical" evidence="9">
    <location>
        <begin position="436"/>
        <end position="455"/>
    </location>
</feature>
<dbReference type="CDD" id="cd11476">
    <property type="entry name" value="SLC5sbd_DUR3"/>
    <property type="match status" value="1"/>
</dbReference>
<feature type="transmembrane region" description="Helical" evidence="9">
    <location>
        <begin position="41"/>
        <end position="63"/>
    </location>
</feature>
<evidence type="ECO:0000256" key="6">
    <source>
        <dbReference type="ARBA" id="ARBA00023136"/>
    </source>
</evidence>
<dbReference type="RefSeq" id="XP_005643189.1">
    <property type="nucleotide sequence ID" value="XM_005643132.1"/>
</dbReference>
<accession>I0YJS6</accession>
<feature type="transmembrane region" description="Helical" evidence="9">
    <location>
        <begin position="599"/>
        <end position="617"/>
    </location>
</feature>
<sequence length="721" mass="77378">MDAAAPAPIANLFGLTQYDGLTNFFGDQNFDYNGYVLPKSAGWIVVILFGAVFALLAVFLVWVDIKFAGAVYNSEQFNTAGRSIGTGLLAVDIVSHWTWASILLTSVSYGYFYGITGSYWFAVNDAAIIVLFAVVALELKYKAPKAHTLLELVYVRWGREAHLIFFVFAVVTNLLVSLSMLQGCVSAVNALTGVSVYAMSFLIPLGVVFYAAIGGLKATFTTSYMHTVIVYGVTLFFLFKACPIVFVPGGVYQVFVPGGMLNGIDDVYNRLQVMSANLPVPQQKGGSYLTMFSLGGFEFEIIFFFSALSQMFVDQAYWQSAIAARATSAVKGYFLASFLFLGIVFALPVALGSAALALDLPVSTDEALGGLVMPAAAYVLIGKAGAVLVIVIVFMAVTSSGASEMVAVSSLFTFDVYRRYIKPEATGQQLVRVSRIGVCVWAVIMGIAMTIAQAASINVNWLITIIGVFVGGAVPPLAALLTWRRCTGPAAVTGAVLGSMCGIAGWLACAKIQNGEITIATTGLNPPLLTGNIVSNGISLIIIITVSLIFPDKQPFQWEAFKEKITTSESTVKKAGALDASSVESEAEMAQIARIRKPTHIAVAVIFILSMFVWPLLSLPAGIFSLAYFRFYVVLAFIFLILASIIGTFWPIWEARDLFSKVLTGRTFQENVDRSFGGSRNASAKGGAAAVVPNDDTAHKTRFKADIDESKIPDAPIKAEP</sequence>
<evidence type="ECO:0000256" key="7">
    <source>
        <dbReference type="RuleBase" id="RU362091"/>
    </source>
</evidence>
<dbReference type="OrthoDB" id="6132759at2759"/>
<feature type="transmembrane region" description="Helical" evidence="9">
    <location>
        <begin position="490"/>
        <end position="508"/>
    </location>
</feature>
<feature type="transmembrane region" description="Helical" evidence="9">
    <location>
        <begin position="160"/>
        <end position="182"/>
    </location>
</feature>
<evidence type="ECO:0000256" key="2">
    <source>
        <dbReference type="ARBA" id="ARBA00006434"/>
    </source>
</evidence>
<dbReference type="InterPro" id="IPR038377">
    <property type="entry name" value="Na/Glc_symporter_sf"/>
</dbReference>
<feature type="transmembrane region" description="Helical" evidence="9">
    <location>
        <begin position="333"/>
        <end position="355"/>
    </location>
</feature>
<keyword evidence="11" id="KW-1185">Reference proteome</keyword>
<protein>
    <recommendedName>
        <fullName evidence="12">Na+/solute symporter</fullName>
    </recommendedName>
</protein>
<dbReference type="GO" id="GO:0015204">
    <property type="term" value="F:urea transmembrane transporter activity"/>
    <property type="evidence" value="ECO:0007669"/>
    <property type="project" value="InterPro"/>
</dbReference>
<dbReference type="GeneID" id="17036747"/>
<feature type="transmembrane region" description="Helical" evidence="9">
    <location>
        <begin position="84"/>
        <end position="112"/>
    </location>
</feature>
<dbReference type="PANTHER" id="PTHR46154">
    <property type="match status" value="1"/>
</dbReference>
<comment type="subcellular location">
    <subcellularLocation>
        <location evidence="1">Membrane</location>
        <topology evidence="1">Multi-pass membrane protein</topology>
    </subcellularLocation>
</comment>
<feature type="transmembrane region" description="Helical" evidence="9">
    <location>
        <begin position="528"/>
        <end position="550"/>
    </location>
</feature>
<dbReference type="KEGG" id="csl:COCSUDRAFT_49153"/>
<dbReference type="PROSITE" id="PS50283">
    <property type="entry name" value="NA_SOLUT_SYMP_3"/>
    <property type="match status" value="1"/>
</dbReference>
<dbReference type="AlphaFoldDB" id="I0YJS6"/>
<evidence type="ECO:0000256" key="3">
    <source>
        <dbReference type="ARBA" id="ARBA00022448"/>
    </source>
</evidence>
<evidence type="ECO:0000256" key="5">
    <source>
        <dbReference type="ARBA" id="ARBA00022989"/>
    </source>
</evidence>
<gene>
    <name evidence="10" type="ORF">COCSUDRAFT_49153</name>
</gene>
<feature type="transmembrane region" description="Helical" evidence="9">
    <location>
        <begin position="288"/>
        <end position="313"/>
    </location>
</feature>
<feature type="transmembrane region" description="Helical" evidence="9">
    <location>
        <begin position="629"/>
        <end position="653"/>
    </location>
</feature>
<feature type="transmembrane region" description="Helical" evidence="9">
    <location>
        <begin position="228"/>
        <end position="252"/>
    </location>
</feature>
<dbReference type="STRING" id="574566.I0YJS6"/>
<feature type="transmembrane region" description="Helical" evidence="9">
    <location>
        <begin position="118"/>
        <end position="139"/>
    </location>
</feature>
<dbReference type="GO" id="GO:0005886">
    <property type="term" value="C:plasma membrane"/>
    <property type="evidence" value="ECO:0007669"/>
    <property type="project" value="TreeGrafter"/>
</dbReference>
<feature type="transmembrane region" description="Helical" evidence="9">
    <location>
        <begin position="375"/>
        <end position="397"/>
    </location>
</feature>
<proteinExistence type="inferred from homology"/>
<evidence type="ECO:0000256" key="8">
    <source>
        <dbReference type="SAM" id="MobiDB-lite"/>
    </source>
</evidence>
<evidence type="ECO:0008006" key="12">
    <source>
        <dbReference type="Google" id="ProtNLM"/>
    </source>
</evidence>
<reference evidence="10 11" key="1">
    <citation type="journal article" date="2012" name="Genome Biol.">
        <title>The genome of the polar eukaryotic microalga coccomyxa subellipsoidea reveals traits of cold adaptation.</title>
        <authorList>
            <person name="Blanc G."/>
            <person name="Agarkova I."/>
            <person name="Grimwood J."/>
            <person name="Kuo A."/>
            <person name="Brueggeman A."/>
            <person name="Dunigan D."/>
            <person name="Gurnon J."/>
            <person name="Ladunga I."/>
            <person name="Lindquist E."/>
            <person name="Lucas S."/>
            <person name="Pangilinan J."/>
            <person name="Proschold T."/>
            <person name="Salamov A."/>
            <person name="Schmutz J."/>
            <person name="Weeks D."/>
            <person name="Yamada T."/>
            <person name="Claverie J.M."/>
            <person name="Grigoriev I."/>
            <person name="Van Etten J."/>
            <person name="Lomsadze A."/>
            <person name="Borodovsky M."/>
        </authorList>
    </citation>
    <scope>NUCLEOTIDE SEQUENCE [LARGE SCALE GENOMIC DNA]</scope>
    <source>
        <strain evidence="10 11">C-169</strain>
    </source>
</reference>
<feature type="region of interest" description="Disordered" evidence="8">
    <location>
        <begin position="702"/>
        <end position="721"/>
    </location>
</feature>
<organism evidence="10 11">
    <name type="scientific">Coccomyxa subellipsoidea (strain C-169)</name>
    <name type="common">Green microalga</name>
    <dbReference type="NCBI Taxonomy" id="574566"/>
    <lineage>
        <taxon>Eukaryota</taxon>
        <taxon>Viridiplantae</taxon>
        <taxon>Chlorophyta</taxon>
        <taxon>core chlorophytes</taxon>
        <taxon>Trebouxiophyceae</taxon>
        <taxon>Trebouxiophyceae incertae sedis</taxon>
        <taxon>Coccomyxaceae</taxon>
        <taxon>Coccomyxa</taxon>
        <taxon>Coccomyxa subellipsoidea</taxon>
    </lineage>
</organism>
<evidence type="ECO:0000256" key="1">
    <source>
        <dbReference type="ARBA" id="ARBA00004141"/>
    </source>
</evidence>
<name>I0YJS6_COCSC</name>
<dbReference type="InterPro" id="IPR001734">
    <property type="entry name" value="Na/solute_symporter"/>
</dbReference>
<dbReference type="Proteomes" id="UP000007264">
    <property type="component" value="Unassembled WGS sequence"/>
</dbReference>
<evidence type="ECO:0000313" key="10">
    <source>
        <dbReference type="EMBL" id="EIE18645.1"/>
    </source>
</evidence>
<dbReference type="InterPro" id="IPR031155">
    <property type="entry name" value="DUR"/>
</dbReference>
<keyword evidence="6 9" id="KW-0472">Membrane</keyword>